<feature type="transmembrane region" description="Helical" evidence="1">
    <location>
        <begin position="29"/>
        <end position="59"/>
    </location>
</feature>
<reference evidence="2" key="1">
    <citation type="journal article" date="2020" name="Nat. Ecol. Evol.">
        <title>Deeply conserved synteny resolves early events in vertebrate evolution.</title>
        <authorList>
            <person name="Simakov O."/>
            <person name="Marletaz F."/>
            <person name="Yue J.X."/>
            <person name="O'Connell B."/>
            <person name="Jenkins J."/>
            <person name="Brandt A."/>
            <person name="Calef R."/>
            <person name="Tung C.H."/>
            <person name="Huang T.K."/>
            <person name="Schmutz J."/>
            <person name="Satoh N."/>
            <person name="Yu J.K."/>
            <person name="Putnam N.H."/>
            <person name="Green R.E."/>
            <person name="Rokhsar D.S."/>
        </authorList>
    </citation>
    <scope>NUCLEOTIDE SEQUENCE [LARGE SCALE GENOMIC DNA]</scope>
    <source>
        <strain evidence="2">S238N-H82</strain>
    </source>
</reference>
<gene>
    <name evidence="3" type="primary">LOC118416749</name>
</gene>
<protein>
    <submittedName>
        <fullName evidence="3">Uncharacterized protein LOC118416749</fullName>
    </submittedName>
</protein>
<keyword evidence="1" id="KW-0812">Transmembrane</keyword>
<evidence type="ECO:0000313" key="2">
    <source>
        <dbReference type="Proteomes" id="UP000001554"/>
    </source>
</evidence>
<keyword evidence="1" id="KW-0472">Membrane</keyword>
<dbReference type="RefSeq" id="XP_035677872.1">
    <property type="nucleotide sequence ID" value="XM_035821979.1"/>
</dbReference>
<accession>A0A9J7L806</accession>
<name>A0A9J7L806_BRAFL</name>
<sequence>MSCSKSLKATDLHSSWRVDFDWKDFPEEFVQGCCAVASVLCVLTVAVLYSLITVAAFAVSHAQVSPPDTKWRENVLLWTAICLPTAGINDDSEAEEDMNKSIEANDVIGGEKRKLCAASTLLSPLCDADDDNDFALTTNKRRSI</sequence>
<organism evidence="2 3">
    <name type="scientific">Branchiostoma floridae</name>
    <name type="common">Florida lancelet</name>
    <name type="synonym">Amphioxus</name>
    <dbReference type="NCBI Taxonomy" id="7739"/>
    <lineage>
        <taxon>Eukaryota</taxon>
        <taxon>Metazoa</taxon>
        <taxon>Chordata</taxon>
        <taxon>Cephalochordata</taxon>
        <taxon>Leptocardii</taxon>
        <taxon>Amphioxiformes</taxon>
        <taxon>Branchiostomatidae</taxon>
        <taxon>Branchiostoma</taxon>
    </lineage>
</organism>
<proteinExistence type="predicted"/>
<dbReference type="KEGG" id="bfo:118416749"/>
<dbReference type="OrthoDB" id="5985115at2759"/>
<reference evidence="3" key="2">
    <citation type="submission" date="2025-08" db="UniProtKB">
        <authorList>
            <consortium name="RefSeq"/>
        </authorList>
    </citation>
    <scope>IDENTIFICATION</scope>
    <source>
        <strain evidence="3">S238N-H82</strain>
        <tissue evidence="3">Testes</tissue>
    </source>
</reference>
<keyword evidence="1" id="KW-1133">Transmembrane helix</keyword>
<evidence type="ECO:0000313" key="3">
    <source>
        <dbReference type="RefSeq" id="XP_035677872.1"/>
    </source>
</evidence>
<keyword evidence="2" id="KW-1185">Reference proteome</keyword>
<dbReference type="GeneID" id="118416749"/>
<dbReference type="Proteomes" id="UP000001554">
    <property type="component" value="Chromosome 5"/>
</dbReference>
<evidence type="ECO:0000256" key="1">
    <source>
        <dbReference type="SAM" id="Phobius"/>
    </source>
</evidence>
<dbReference type="AlphaFoldDB" id="A0A9J7L806"/>